<accession>A0A143QGM4</accession>
<dbReference type="AlphaFoldDB" id="A0A143QGM4"/>
<dbReference type="SUPFAM" id="SSF55961">
    <property type="entry name" value="Bet v1-like"/>
    <property type="match status" value="1"/>
</dbReference>
<protein>
    <recommendedName>
        <fullName evidence="3">SRPBCC family protein</fullName>
    </recommendedName>
</protein>
<evidence type="ECO:0000313" key="1">
    <source>
        <dbReference type="EMBL" id="AMY21996.1"/>
    </source>
</evidence>
<dbReference type="PATRIC" id="fig|1653479.3.peg.692"/>
<dbReference type="OrthoDB" id="4618973at2"/>
<dbReference type="Gene3D" id="3.30.530.20">
    <property type="match status" value="1"/>
</dbReference>
<keyword evidence="2" id="KW-1185">Reference proteome</keyword>
<dbReference type="EMBL" id="CP015220">
    <property type="protein sequence ID" value="AMY21996.1"/>
    <property type="molecule type" value="Genomic_DNA"/>
</dbReference>
<gene>
    <name evidence="1" type="ORF">A3Q41_00678</name>
</gene>
<dbReference type="RefSeq" id="WP_048316359.1">
    <property type="nucleotide sequence ID" value="NZ_CP015220.1"/>
</dbReference>
<evidence type="ECO:0008006" key="3">
    <source>
        <dbReference type="Google" id="ProtNLM"/>
    </source>
</evidence>
<dbReference type="InterPro" id="IPR019587">
    <property type="entry name" value="Polyketide_cyclase/dehydratase"/>
</dbReference>
<dbReference type="KEGG" id="rhs:A3Q41_00678"/>
<dbReference type="Proteomes" id="UP000076038">
    <property type="component" value="Chromosome"/>
</dbReference>
<dbReference type="CDD" id="cd07812">
    <property type="entry name" value="SRPBCC"/>
    <property type="match status" value="1"/>
</dbReference>
<organism evidence="1 2">
    <name type="scientific">Rhodococcoides fascians</name>
    <name type="common">Rhodococcus fascians</name>
    <dbReference type="NCBI Taxonomy" id="1828"/>
    <lineage>
        <taxon>Bacteria</taxon>
        <taxon>Bacillati</taxon>
        <taxon>Actinomycetota</taxon>
        <taxon>Actinomycetes</taxon>
        <taxon>Mycobacteriales</taxon>
        <taxon>Nocardiaceae</taxon>
        <taxon>Rhodococcoides</taxon>
    </lineage>
</organism>
<dbReference type="InterPro" id="IPR023393">
    <property type="entry name" value="START-like_dom_sf"/>
</dbReference>
<sequence>MSKTLEATIDIDASPQAVWSVVSDLQRMGEWSPQCKKMKVFGGPVGKGTRTLNINRKGLLVWPTSAKVVTFEPNKALSFRIVENKTIWSYTLTPTATGTTVVEKREAPSGTSAVSSLLVKRILGGIDEFDVELVEGMNSTLRRIKTESEKSSRK</sequence>
<reference evidence="2" key="2">
    <citation type="submission" date="2016-04" db="EMBL/GenBank/DDBJ databases">
        <title>Complete Genome and Plasmid Sequences for Rhodococcus fascians D188 and Draft Sequences for Rhodococcus spp. Isolates PBTS 1 and PBTS 2.</title>
        <authorList>
            <person name="Stamer R."/>
            <person name="Vereecke D."/>
            <person name="Zhang Y."/>
            <person name="Schilkey F."/>
            <person name="Devitt N."/>
            <person name="Randall J."/>
        </authorList>
    </citation>
    <scope>NUCLEOTIDE SEQUENCE [LARGE SCALE GENOMIC DNA]</scope>
    <source>
        <strain evidence="2">PBTS2</strain>
    </source>
</reference>
<name>A0A143QGM4_RHOFA</name>
<dbReference type="Pfam" id="PF10604">
    <property type="entry name" value="Polyketide_cyc2"/>
    <property type="match status" value="1"/>
</dbReference>
<reference evidence="1 2" key="1">
    <citation type="journal article" date="2016" name="Genome Announc.">
        <title>Complete Genome and Plasmid Sequences for Rhodococcus fascians D188 and Draft Sequences for Rhodococcus Isolates PBTS 1 and PBTS 2.</title>
        <authorList>
            <person name="Stamler R.A."/>
            <person name="Vereecke D."/>
            <person name="Zhang Y."/>
            <person name="Schilkey F."/>
            <person name="Devitt N."/>
            <person name="Randall J.J."/>
        </authorList>
    </citation>
    <scope>NUCLEOTIDE SEQUENCE [LARGE SCALE GENOMIC DNA]</scope>
    <source>
        <strain evidence="1 2">PBTS2</strain>
    </source>
</reference>
<evidence type="ECO:0000313" key="2">
    <source>
        <dbReference type="Proteomes" id="UP000076038"/>
    </source>
</evidence>
<proteinExistence type="predicted"/>